<reference evidence="5" key="1">
    <citation type="journal article" date="2020" name="mSystems">
        <title>Genome- and Community-Level Interaction Insights into Carbon Utilization and Element Cycling Functions of Hydrothermarchaeota in Hydrothermal Sediment.</title>
        <authorList>
            <person name="Zhou Z."/>
            <person name="Liu Y."/>
            <person name="Xu W."/>
            <person name="Pan J."/>
            <person name="Luo Z.H."/>
            <person name="Li M."/>
        </authorList>
    </citation>
    <scope>NUCLEOTIDE SEQUENCE [LARGE SCALE GENOMIC DNA]</scope>
    <source>
        <strain evidence="5">SpSt-339</strain>
    </source>
</reference>
<dbReference type="PRINTS" id="PR00260">
    <property type="entry name" value="CHEMTRNSDUCR"/>
</dbReference>
<name>A0A7C2K2E0_9PLAN</name>
<dbReference type="CDD" id="cd11386">
    <property type="entry name" value="MCP_signal"/>
    <property type="match status" value="1"/>
</dbReference>
<dbReference type="SUPFAM" id="SSF46458">
    <property type="entry name" value="Globin-like"/>
    <property type="match status" value="1"/>
</dbReference>
<protein>
    <submittedName>
        <fullName evidence="5">PAS domain-containing protein</fullName>
    </submittedName>
</protein>
<dbReference type="SUPFAM" id="SSF55785">
    <property type="entry name" value="PYP-like sensor domain (PAS domain)"/>
    <property type="match status" value="1"/>
</dbReference>
<dbReference type="InterPro" id="IPR004090">
    <property type="entry name" value="Chemotax_Me-accpt_rcpt"/>
</dbReference>
<dbReference type="InterPro" id="IPR004089">
    <property type="entry name" value="MCPsignal_dom"/>
</dbReference>
<dbReference type="Pfam" id="PF00015">
    <property type="entry name" value="MCPsignal"/>
    <property type="match status" value="1"/>
</dbReference>
<evidence type="ECO:0000256" key="2">
    <source>
        <dbReference type="ARBA" id="ARBA00029447"/>
    </source>
</evidence>
<proteinExistence type="inferred from homology"/>
<accession>A0A7C2K2E0</accession>
<dbReference type="PROSITE" id="PS50111">
    <property type="entry name" value="CHEMOTAXIS_TRANSDUC_2"/>
    <property type="match status" value="1"/>
</dbReference>
<dbReference type="InterPro" id="IPR009050">
    <property type="entry name" value="Globin-like_sf"/>
</dbReference>
<dbReference type="InterPro" id="IPR035965">
    <property type="entry name" value="PAS-like_dom_sf"/>
</dbReference>
<dbReference type="Gene3D" id="1.10.490.10">
    <property type="entry name" value="Globins"/>
    <property type="match status" value="1"/>
</dbReference>
<dbReference type="InterPro" id="IPR012292">
    <property type="entry name" value="Globin/Proto"/>
</dbReference>
<keyword evidence="1 3" id="KW-0807">Transducer</keyword>
<sequence length="723" mass="77811">MRGCWWCSTSPRSWIGRGADAMPATADAIRDSYALLRGEGDRLAELFLRRLCQQIPRLTWLLNRCDVSAVRQQLVQALALIVRWIDQPTLLRRYVGELQERLEVVRLMPADWLAARDVLLGLFADVLNTAWTAEVQSAWTAASDQLLSLLSNTGAPMPVIAAPTDRAVLRTHAAPPLRLQTPPSSPSLVQTEPTMPVESLNHSSGLHTDQSLTAAASLPRAFVERTPQAIILCDAQGDVTLINRAARELLQEASRDLRLNIETLESGSLRLLCETLPGLSALQQGARPQELTCEFGGRAFNVSVVPLAGTGEPHAGTALVFQDVTEKQRLTRQASESAWLKSAMEAMPINVMMANRKLELTYLNKATLNTLRGLQHLLPKPVDQLLGTSIDLFHKQPEHQRRLLADPKNLPHRAKVKLGPETLDLLVSAVYDADGSYAGAMVTWSVLTQQVKLSEEVRAVAAAVSDASAKLQSGCETMAATAEETSRQAQAVSAASEQATRNVETVAAAAEQLSKSIDEISRHVLDASRMTEVAVHESNRTNVSIQELEGASKEIGQVIKVITSIAQQTNLLALNATIEAARAGEAGKGFAVVANEVKELARQTAKATEEISQKIEAIQSSSGVAVGAITSIGESIRRINEISTTIASAVQQQTAATSEISRNVSEAARGTAEVSSNIVAVAEAAHASGRSVAEMLRSATEVDHQSQTLNRALTEFLGADRAA</sequence>
<dbReference type="Pfam" id="PF13188">
    <property type="entry name" value="PAS_8"/>
    <property type="match status" value="1"/>
</dbReference>
<feature type="domain" description="Methyl-accepting transducer" evidence="4">
    <location>
        <begin position="453"/>
        <end position="693"/>
    </location>
</feature>
<dbReference type="PANTHER" id="PTHR32089:SF112">
    <property type="entry name" value="LYSOZYME-LIKE PROTEIN-RELATED"/>
    <property type="match status" value="1"/>
</dbReference>
<dbReference type="GO" id="GO:0004888">
    <property type="term" value="F:transmembrane signaling receptor activity"/>
    <property type="evidence" value="ECO:0007669"/>
    <property type="project" value="InterPro"/>
</dbReference>
<dbReference type="GO" id="GO:0020037">
    <property type="term" value="F:heme binding"/>
    <property type="evidence" value="ECO:0007669"/>
    <property type="project" value="InterPro"/>
</dbReference>
<dbReference type="SMART" id="SM00091">
    <property type="entry name" value="PAS"/>
    <property type="match status" value="2"/>
</dbReference>
<dbReference type="Gene3D" id="3.30.450.20">
    <property type="entry name" value="PAS domain"/>
    <property type="match status" value="2"/>
</dbReference>
<dbReference type="Gene3D" id="1.10.287.950">
    <property type="entry name" value="Methyl-accepting chemotaxis protein"/>
    <property type="match status" value="1"/>
</dbReference>
<dbReference type="GO" id="GO:0007165">
    <property type="term" value="P:signal transduction"/>
    <property type="evidence" value="ECO:0007669"/>
    <property type="project" value="UniProtKB-KW"/>
</dbReference>
<dbReference type="EMBL" id="DSOK01000458">
    <property type="protein sequence ID" value="HEN17099.1"/>
    <property type="molecule type" value="Genomic_DNA"/>
</dbReference>
<comment type="caution">
    <text evidence="5">The sequence shown here is derived from an EMBL/GenBank/DDBJ whole genome shotgun (WGS) entry which is preliminary data.</text>
</comment>
<dbReference type="GO" id="GO:0016020">
    <property type="term" value="C:membrane"/>
    <property type="evidence" value="ECO:0007669"/>
    <property type="project" value="InterPro"/>
</dbReference>
<dbReference type="InterPro" id="IPR000014">
    <property type="entry name" value="PAS"/>
</dbReference>
<evidence type="ECO:0000259" key="4">
    <source>
        <dbReference type="PROSITE" id="PS50111"/>
    </source>
</evidence>
<evidence type="ECO:0000256" key="3">
    <source>
        <dbReference type="PROSITE-ProRule" id="PRU00284"/>
    </source>
</evidence>
<dbReference type="PANTHER" id="PTHR32089">
    <property type="entry name" value="METHYL-ACCEPTING CHEMOTAXIS PROTEIN MCPB"/>
    <property type="match status" value="1"/>
</dbReference>
<evidence type="ECO:0000256" key="1">
    <source>
        <dbReference type="ARBA" id="ARBA00023224"/>
    </source>
</evidence>
<dbReference type="GO" id="GO:0019825">
    <property type="term" value="F:oxygen binding"/>
    <property type="evidence" value="ECO:0007669"/>
    <property type="project" value="InterPro"/>
</dbReference>
<evidence type="ECO:0000313" key="5">
    <source>
        <dbReference type="EMBL" id="HEN17099.1"/>
    </source>
</evidence>
<gene>
    <name evidence="5" type="ORF">ENQ76_16695</name>
</gene>
<dbReference type="GO" id="GO:0006935">
    <property type="term" value="P:chemotaxis"/>
    <property type="evidence" value="ECO:0007669"/>
    <property type="project" value="InterPro"/>
</dbReference>
<dbReference type="AlphaFoldDB" id="A0A7C2K2E0"/>
<organism evidence="5">
    <name type="scientific">Schlesneria paludicola</name>
    <dbReference type="NCBI Taxonomy" id="360056"/>
    <lineage>
        <taxon>Bacteria</taxon>
        <taxon>Pseudomonadati</taxon>
        <taxon>Planctomycetota</taxon>
        <taxon>Planctomycetia</taxon>
        <taxon>Planctomycetales</taxon>
        <taxon>Planctomycetaceae</taxon>
        <taxon>Schlesneria</taxon>
    </lineage>
</organism>
<dbReference type="SUPFAM" id="SSF58104">
    <property type="entry name" value="Methyl-accepting chemotaxis protein (MCP) signaling domain"/>
    <property type="match status" value="1"/>
</dbReference>
<dbReference type="SMART" id="SM00283">
    <property type="entry name" value="MA"/>
    <property type="match status" value="1"/>
</dbReference>
<comment type="similarity">
    <text evidence="2">Belongs to the methyl-accepting chemotaxis (MCP) protein family.</text>
</comment>